<dbReference type="InterPro" id="IPR049386">
    <property type="entry name" value="FCSD_central"/>
</dbReference>
<organism evidence="6 7">
    <name type="scientific">Pseudaquabacterium terrae</name>
    <dbReference type="NCBI Taxonomy" id="2732868"/>
    <lineage>
        <taxon>Bacteria</taxon>
        <taxon>Pseudomonadati</taxon>
        <taxon>Pseudomonadota</taxon>
        <taxon>Betaproteobacteria</taxon>
        <taxon>Burkholderiales</taxon>
        <taxon>Sphaerotilaceae</taxon>
        <taxon>Pseudaquabacterium</taxon>
    </lineage>
</organism>
<evidence type="ECO:0000259" key="5">
    <source>
        <dbReference type="Pfam" id="PF21706"/>
    </source>
</evidence>
<feature type="domain" description="Sulfide dehydrogenase [flavocytochrome c] flavoprotein chain central" evidence="5">
    <location>
        <begin position="176"/>
        <end position="290"/>
    </location>
</feature>
<dbReference type="PANTHER" id="PTHR43755:SF1">
    <property type="entry name" value="FAD-DEPENDENT PYRIDINE NUCLEOTIDE-DISULPHIDE OXIDOREDUCTASE"/>
    <property type="match status" value="1"/>
</dbReference>
<dbReference type="InterPro" id="IPR037092">
    <property type="entry name" value="FlavoCytC_S_DH_flav-bd_sf"/>
</dbReference>
<dbReference type="InterPro" id="IPR052541">
    <property type="entry name" value="SQRD"/>
</dbReference>
<dbReference type="SUPFAM" id="SSF55424">
    <property type="entry name" value="FAD/NAD-linked reductases, dimerisation (C-terminal) domain"/>
    <property type="match status" value="1"/>
</dbReference>
<evidence type="ECO:0000313" key="6">
    <source>
        <dbReference type="EMBL" id="NRF66201.1"/>
    </source>
</evidence>
<evidence type="ECO:0000259" key="4">
    <source>
        <dbReference type="Pfam" id="PF09242"/>
    </source>
</evidence>
<gene>
    <name evidence="6" type="ORF">HLB44_04325</name>
</gene>
<dbReference type="Proteomes" id="UP000737171">
    <property type="component" value="Unassembled WGS sequence"/>
</dbReference>
<comment type="caution">
    <text evidence="6">The sequence shown here is derived from an EMBL/GenBank/DDBJ whole genome shotgun (WGS) entry which is preliminary data.</text>
</comment>
<dbReference type="SUPFAM" id="SSF51905">
    <property type="entry name" value="FAD/NAD(P)-binding domain"/>
    <property type="match status" value="2"/>
</dbReference>
<dbReference type="Gene3D" id="3.50.50.60">
    <property type="entry name" value="FAD/NAD(P)-binding domain"/>
    <property type="match status" value="2"/>
</dbReference>
<evidence type="ECO:0000256" key="1">
    <source>
        <dbReference type="ARBA" id="ARBA00022630"/>
    </source>
</evidence>
<keyword evidence="1" id="KW-0285">Flavoprotein</keyword>
<accession>A0ABX2EAS1</accession>
<dbReference type="InterPro" id="IPR023753">
    <property type="entry name" value="FAD/NAD-binding_dom"/>
</dbReference>
<dbReference type="Pfam" id="PF09242">
    <property type="entry name" value="FCSD-flav_bind"/>
    <property type="match status" value="1"/>
</dbReference>
<feature type="domain" description="Flavocytochrome c sulphide dehydrogenase flavin-binding" evidence="4">
    <location>
        <begin position="368"/>
        <end position="434"/>
    </location>
</feature>
<dbReference type="PROSITE" id="PS51318">
    <property type="entry name" value="TAT"/>
    <property type="match status" value="1"/>
</dbReference>
<dbReference type="PROSITE" id="PS51257">
    <property type="entry name" value="PROKAR_LIPOPROTEIN"/>
    <property type="match status" value="1"/>
</dbReference>
<dbReference type="PANTHER" id="PTHR43755">
    <property type="match status" value="1"/>
</dbReference>
<reference evidence="6 7" key="1">
    <citation type="submission" date="2020-05" db="EMBL/GenBank/DDBJ databases">
        <title>Aquincola sp. isolate from soil.</title>
        <authorList>
            <person name="Han J."/>
            <person name="Kim D.-U."/>
        </authorList>
    </citation>
    <scope>NUCLEOTIDE SEQUENCE [LARGE SCALE GENOMIC DNA]</scope>
    <source>
        <strain evidence="6 7">S2</strain>
    </source>
</reference>
<dbReference type="Gene3D" id="3.90.760.10">
    <property type="entry name" value="Flavocytochrome c sulphide dehydrogenase, flavin-binding domain"/>
    <property type="match status" value="1"/>
</dbReference>
<protein>
    <submittedName>
        <fullName evidence="6">NAD(P)/FAD-dependent oxidoreductase</fullName>
    </submittedName>
</protein>
<feature type="domain" description="FAD/NAD(P)-binding" evidence="3">
    <location>
        <begin position="43"/>
        <end position="157"/>
    </location>
</feature>
<dbReference type="InterPro" id="IPR006311">
    <property type="entry name" value="TAT_signal"/>
</dbReference>
<proteinExistence type="predicted"/>
<name>A0ABX2EAS1_9BURK</name>
<dbReference type="InterPro" id="IPR016156">
    <property type="entry name" value="FAD/NAD-linked_Rdtase_dimer_sf"/>
</dbReference>
<dbReference type="EMBL" id="JABRWJ010000001">
    <property type="protein sequence ID" value="NRF66201.1"/>
    <property type="molecule type" value="Genomic_DNA"/>
</dbReference>
<evidence type="ECO:0000259" key="3">
    <source>
        <dbReference type="Pfam" id="PF07992"/>
    </source>
</evidence>
<keyword evidence="2" id="KW-0274">FAD</keyword>
<dbReference type="InterPro" id="IPR015323">
    <property type="entry name" value="FlavoCytC_S_DH_flav-bd"/>
</dbReference>
<dbReference type="RefSeq" id="WP_173120913.1">
    <property type="nucleotide sequence ID" value="NZ_JABRWJ010000001.1"/>
</dbReference>
<dbReference type="Pfam" id="PF07992">
    <property type="entry name" value="Pyr_redox_2"/>
    <property type="match status" value="1"/>
</dbReference>
<keyword evidence="7" id="KW-1185">Reference proteome</keyword>
<sequence length="435" mass="46122">MNQRFDVTSAGRRDWLRGMSAAAIGGSALFAGCATPAIPERTRVLVVGGGYGGATAAKYLRLFSGGKLDVVLVEPNDAFVSCPVSNLVLGGSKTLTDITTPYDTLAARHGVRIVKDTVASIDAAKKTATLASGPTIAWDKLVLSPGVDLMFDSIAGLRAAHTEGRILQAWKAGPETAALRRQLEAMPDGGVYAIVVPEAPYRCPPGPYERACQVAAYFKAAKPKSKVLILDANPDVTSKGPLFKKVWAESYPGMVEFRGQHKAASVDARSNTVKFEVQEDVKADVLNVLPPMRAGAIAVQAGLANMNQRWCGVNYQTFASTVAPDIHVLGDSIQIAPAMPKSGHMANNHAKVAAAAIVAQLAGWEINPAPMLTNTCYSFVDAKRVIHVASVHEYVAAEKTFKTVAGSGGVSTGPTELEGEYGWNWARTIWADMLS</sequence>
<evidence type="ECO:0000313" key="7">
    <source>
        <dbReference type="Proteomes" id="UP000737171"/>
    </source>
</evidence>
<dbReference type="InterPro" id="IPR036188">
    <property type="entry name" value="FAD/NAD-bd_sf"/>
</dbReference>
<dbReference type="Pfam" id="PF21706">
    <property type="entry name" value="FCSD_central"/>
    <property type="match status" value="1"/>
</dbReference>
<evidence type="ECO:0000256" key="2">
    <source>
        <dbReference type="ARBA" id="ARBA00022827"/>
    </source>
</evidence>